<keyword evidence="4" id="KW-0812">Transmembrane</keyword>
<dbReference type="OrthoDB" id="9986677at2759"/>
<keyword evidence="6" id="KW-0653">Protein transport</keyword>
<dbReference type="GO" id="GO:0016020">
    <property type="term" value="C:membrane"/>
    <property type="evidence" value="ECO:0007669"/>
    <property type="project" value="UniProtKB-SubCell"/>
</dbReference>
<dbReference type="PANTHER" id="PTHR22601">
    <property type="entry name" value="ISP4 LIKE PROTEIN"/>
    <property type="match status" value="1"/>
</dbReference>
<dbReference type="GO" id="GO:0035673">
    <property type="term" value="F:oligopeptide transmembrane transporter activity"/>
    <property type="evidence" value="ECO:0007669"/>
    <property type="project" value="InterPro"/>
</dbReference>
<dbReference type="OMA" id="PAFTIVN"/>
<evidence type="ECO:0000256" key="2">
    <source>
        <dbReference type="ARBA" id="ARBA00008807"/>
    </source>
</evidence>
<evidence type="ECO:0000256" key="4">
    <source>
        <dbReference type="ARBA" id="ARBA00022692"/>
    </source>
</evidence>
<evidence type="ECO:0000256" key="3">
    <source>
        <dbReference type="ARBA" id="ARBA00022448"/>
    </source>
</evidence>
<dbReference type="InterPro" id="IPR004813">
    <property type="entry name" value="OPT"/>
</dbReference>
<dbReference type="GO" id="GO:0015031">
    <property type="term" value="P:protein transport"/>
    <property type="evidence" value="ECO:0007669"/>
    <property type="project" value="UniProtKB-KW"/>
</dbReference>
<comment type="similarity">
    <text evidence="2">Belongs to the oligopeptide OPT transporter family.</text>
</comment>
<feature type="non-terminal residue" evidence="9">
    <location>
        <position position="1"/>
    </location>
</feature>
<comment type="subcellular location">
    <subcellularLocation>
        <location evidence="1">Membrane</location>
        <topology evidence="1">Multi-pass membrane protein</topology>
    </subcellularLocation>
</comment>
<evidence type="ECO:0000256" key="7">
    <source>
        <dbReference type="ARBA" id="ARBA00022989"/>
    </source>
</evidence>
<reference evidence="9 10" key="1">
    <citation type="journal article" date="2015" name="Genome Biol. Evol.">
        <title>Phylogenomic analyses indicate that early fungi evolved digesting cell walls of algal ancestors of land plants.</title>
        <authorList>
            <person name="Chang Y."/>
            <person name="Wang S."/>
            <person name="Sekimoto S."/>
            <person name="Aerts A.L."/>
            <person name="Choi C."/>
            <person name="Clum A."/>
            <person name="LaButti K.M."/>
            <person name="Lindquist E.A."/>
            <person name="Yee Ngan C."/>
            <person name="Ohm R.A."/>
            <person name="Salamov A.A."/>
            <person name="Grigoriev I.V."/>
            <person name="Spatafora J.W."/>
            <person name="Berbee M.L."/>
        </authorList>
    </citation>
    <scope>NUCLEOTIDE SEQUENCE [LARGE SCALE GENOMIC DNA]</scope>
    <source>
        <strain evidence="9 10">NRRL 28638</strain>
    </source>
</reference>
<dbReference type="EMBL" id="KQ964601">
    <property type="protein sequence ID" value="KXN67987.1"/>
    <property type="molecule type" value="Genomic_DNA"/>
</dbReference>
<evidence type="ECO:0000256" key="6">
    <source>
        <dbReference type="ARBA" id="ARBA00022927"/>
    </source>
</evidence>
<keyword evidence="10" id="KW-1185">Reference proteome</keyword>
<proteinExistence type="inferred from homology"/>
<evidence type="ECO:0000256" key="5">
    <source>
        <dbReference type="ARBA" id="ARBA00022856"/>
    </source>
</evidence>
<dbReference type="AlphaFoldDB" id="A0A137NYZ0"/>
<evidence type="ECO:0000256" key="1">
    <source>
        <dbReference type="ARBA" id="ARBA00004141"/>
    </source>
</evidence>
<evidence type="ECO:0000313" key="9">
    <source>
        <dbReference type="EMBL" id="KXN67987.1"/>
    </source>
</evidence>
<gene>
    <name evidence="9" type="ORF">CONCODRAFT_42225</name>
</gene>
<keyword evidence="3" id="KW-0813">Transport</keyword>
<keyword evidence="8" id="KW-0472">Membrane</keyword>
<dbReference type="NCBIfam" id="TIGR00728">
    <property type="entry name" value="OPT_sfam"/>
    <property type="match status" value="1"/>
</dbReference>
<dbReference type="Pfam" id="PF03169">
    <property type="entry name" value="OPT"/>
    <property type="match status" value="1"/>
</dbReference>
<dbReference type="InterPro" id="IPR004648">
    <property type="entry name" value="Oligpept_transpt"/>
</dbReference>
<accession>A0A137NYZ0</accession>
<keyword evidence="5" id="KW-0571">Peptide transport</keyword>
<organism evidence="9 10">
    <name type="scientific">Conidiobolus coronatus (strain ATCC 28846 / CBS 209.66 / NRRL 28638)</name>
    <name type="common">Delacroixia coronata</name>
    <dbReference type="NCBI Taxonomy" id="796925"/>
    <lineage>
        <taxon>Eukaryota</taxon>
        <taxon>Fungi</taxon>
        <taxon>Fungi incertae sedis</taxon>
        <taxon>Zoopagomycota</taxon>
        <taxon>Entomophthoromycotina</taxon>
        <taxon>Entomophthoromycetes</taxon>
        <taxon>Entomophthorales</taxon>
        <taxon>Ancylistaceae</taxon>
        <taxon>Conidiobolus</taxon>
    </lineage>
</organism>
<dbReference type="Proteomes" id="UP000070444">
    <property type="component" value="Unassembled WGS sequence"/>
</dbReference>
<keyword evidence="7" id="KW-1133">Transmembrane helix</keyword>
<sequence length="567" mass="64185">TQLIGFGLGGLLSRYLVDPANMVWPTSLVSINLLRTLHGLGSNLDFIRNRLQFKFQNEKLKYFLILSLIVTIYTLIPSYFFQLLSNISLLCLISPNNKILNQLGSGLKGLGLLSFSLDWTTITSTLGSPIIVPYYASLNLFIGFILIVWIIVPLGYYSNLWHSRKLPIGGHKHFNKHGKPYNVNAIIDPTTMQFNAQGYKKEGQLKISLLLSVSYAANFAAVSSSIIHVVIYHGRQVMEILKSKDLLKPDIHYKLMKNYKKISKFYYLMFFLICILCSSLLNRFSLNNSLGYWGIPIACGIGVVLTIPNGIIYALTTQFIPVHVVAEALGGLIYPGDAVGNMIFKTYSFQTCYQAVTYLYYLKLGHYLKLPPRSVFLVIVVGTLWAAVINTLVAYDLMARIEGLCTTKVLHGGWSCEISKVFSHSSTIWGLVGTWRMFGPKTEYFPILYSFLIGFLLPVPFYFVSKYFPFLKKIHIPLILSSVALLPPIFPLQYPSWFLLATIFNYYLLNYKMGWWSRYSYITSAALDCGSGFAFIIVFLLLNNNIQVNWWGNEEGNICPLDDQGNH</sequence>
<evidence type="ECO:0000313" key="10">
    <source>
        <dbReference type="Proteomes" id="UP000070444"/>
    </source>
</evidence>
<name>A0A137NYZ0_CONC2</name>
<evidence type="ECO:0000256" key="8">
    <source>
        <dbReference type="ARBA" id="ARBA00023136"/>
    </source>
</evidence>
<protein>
    <submittedName>
        <fullName evidence="9">OPT superfamily oligopeptide transporter</fullName>
    </submittedName>
</protein>